<organism evidence="1 2">
    <name type="scientific">Paenibacillus algicola</name>
    <dbReference type="NCBI Taxonomy" id="2565926"/>
    <lineage>
        <taxon>Bacteria</taxon>
        <taxon>Bacillati</taxon>
        <taxon>Bacillota</taxon>
        <taxon>Bacilli</taxon>
        <taxon>Bacillales</taxon>
        <taxon>Paenibacillaceae</taxon>
        <taxon>Paenibacillus</taxon>
    </lineage>
</organism>
<accession>A0A4P8XKX7</accession>
<sequence length="40" mass="4525">MMGILFIYVSTATGLVRYIYLQGVRVPVIWKGGAFISQYL</sequence>
<reference evidence="1 2" key="1">
    <citation type="submission" date="2019-05" db="EMBL/GenBank/DDBJ databases">
        <authorList>
            <person name="Chen C."/>
        </authorList>
    </citation>
    <scope>NUCLEOTIDE SEQUENCE [LARGE SCALE GENOMIC DNA]</scope>
    <source>
        <strain evidence="1 2">HB172198</strain>
    </source>
</reference>
<evidence type="ECO:0000313" key="1">
    <source>
        <dbReference type="EMBL" id="QCT03003.1"/>
    </source>
</evidence>
<dbReference type="EMBL" id="CP040396">
    <property type="protein sequence ID" value="QCT03003.1"/>
    <property type="molecule type" value="Genomic_DNA"/>
</dbReference>
<proteinExistence type="predicted"/>
<dbReference type="AlphaFoldDB" id="A0A4P8XKX7"/>
<protein>
    <submittedName>
        <fullName evidence="1">Uncharacterized protein</fullName>
    </submittedName>
</protein>
<evidence type="ECO:0000313" key="2">
    <source>
        <dbReference type="Proteomes" id="UP000300879"/>
    </source>
</evidence>
<keyword evidence="2" id="KW-1185">Reference proteome</keyword>
<dbReference type="KEGG" id="palo:E6C60_2291"/>
<gene>
    <name evidence="1" type="ORF">E6C60_2291</name>
</gene>
<dbReference type="Proteomes" id="UP000300879">
    <property type="component" value="Chromosome"/>
</dbReference>
<name>A0A4P8XKX7_9BACL</name>